<organism evidence="2 3">
    <name type="scientific">Acorus calamus</name>
    <name type="common">Sweet flag</name>
    <dbReference type="NCBI Taxonomy" id="4465"/>
    <lineage>
        <taxon>Eukaryota</taxon>
        <taxon>Viridiplantae</taxon>
        <taxon>Streptophyta</taxon>
        <taxon>Embryophyta</taxon>
        <taxon>Tracheophyta</taxon>
        <taxon>Spermatophyta</taxon>
        <taxon>Magnoliopsida</taxon>
        <taxon>Liliopsida</taxon>
        <taxon>Acoraceae</taxon>
        <taxon>Acorus</taxon>
    </lineage>
</organism>
<proteinExistence type="predicted"/>
<gene>
    <name evidence="2" type="ORF">QJS10_CPB11g00527</name>
</gene>
<dbReference type="Proteomes" id="UP001180020">
    <property type="component" value="Unassembled WGS sequence"/>
</dbReference>
<dbReference type="EMBL" id="JAUJYO010000011">
    <property type="protein sequence ID" value="KAK1304556.1"/>
    <property type="molecule type" value="Genomic_DNA"/>
</dbReference>
<dbReference type="AlphaFoldDB" id="A0AAV9DUB3"/>
<feature type="region of interest" description="Disordered" evidence="1">
    <location>
        <begin position="79"/>
        <end position="104"/>
    </location>
</feature>
<comment type="caution">
    <text evidence="2">The sequence shown here is derived from an EMBL/GenBank/DDBJ whole genome shotgun (WGS) entry which is preliminary data.</text>
</comment>
<feature type="compositionally biased region" description="Acidic residues" evidence="1">
    <location>
        <begin position="91"/>
        <end position="103"/>
    </location>
</feature>
<feature type="compositionally biased region" description="Basic and acidic residues" evidence="1">
    <location>
        <begin position="139"/>
        <end position="150"/>
    </location>
</feature>
<keyword evidence="3" id="KW-1185">Reference proteome</keyword>
<name>A0AAV9DUB3_ACOCL</name>
<evidence type="ECO:0000256" key="1">
    <source>
        <dbReference type="SAM" id="MobiDB-lite"/>
    </source>
</evidence>
<feature type="region of interest" description="Disordered" evidence="1">
    <location>
        <begin position="117"/>
        <end position="150"/>
    </location>
</feature>
<evidence type="ECO:0000313" key="3">
    <source>
        <dbReference type="Proteomes" id="UP001180020"/>
    </source>
</evidence>
<reference evidence="2" key="1">
    <citation type="journal article" date="2023" name="Nat. Commun.">
        <title>Diploid and tetraploid genomes of Acorus and the evolution of monocots.</title>
        <authorList>
            <person name="Ma L."/>
            <person name="Liu K.W."/>
            <person name="Li Z."/>
            <person name="Hsiao Y.Y."/>
            <person name="Qi Y."/>
            <person name="Fu T."/>
            <person name="Tang G.D."/>
            <person name="Zhang D."/>
            <person name="Sun W.H."/>
            <person name="Liu D.K."/>
            <person name="Li Y."/>
            <person name="Chen G.Z."/>
            <person name="Liu X.D."/>
            <person name="Liao X.Y."/>
            <person name="Jiang Y.T."/>
            <person name="Yu X."/>
            <person name="Hao Y."/>
            <person name="Huang J."/>
            <person name="Zhao X.W."/>
            <person name="Ke S."/>
            <person name="Chen Y.Y."/>
            <person name="Wu W.L."/>
            <person name="Hsu J.L."/>
            <person name="Lin Y.F."/>
            <person name="Huang M.D."/>
            <person name="Li C.Y."/>
            <person name="Huang L."/>
            <person name="Wang Z.W."/>
            <person name="Zhao X."/>
            <person name="Zhong W.Y."/>
            <person name="Peng D.H."/>
            <person name="Ahmad S."/>
            <person name="Lan S."/>
            <person name="Zhang J.S."/>
            <person name="Tsai W.C."/>
            <person name="Van de Peer Y."/>
            <person name="Liu Z.J."/>
        </authorList>
    </citation>
    <scope>NUCLEOTIDE SEQUENCE</scope>
    <source>
        <strain evidence="2">CP</strain>
    </source>
</reference>
<evidence type="ECO:0000313" key="2">
    <source>
        <dbReference type="EMBL" id="KAK1304556.1"/>
    </source>
</evidence>
<accession>A0AAV9DUB3</accession>
<reference evidence="2" key="2">
    <citation type="submission" date="2023-06" db="EMBL/GenBank/DDBJ databases">
        <authorList>
            <person name="Ma L."/>
            <person name="Liu K.-W."/>
            <person name="Li Z."/>
            <person name="Hsiao Y.-Y."/>
            <person name="Qi Y."/>
            <person name="Fu T."/>
            <person name="Tang G."/>
            <person name="Zhang D."/>
            <person name="Sun W.-H."/>
            <person name="Liu D.-K."/>
            <person name="Li Y."/>
            <person name="Chen G.-Z."/>
            <person name="Liu X.-D."/>
            <person name="Liao X.-Y."/>
            <person name="Jiang Y.-T."/>
            <person name="Yu X."/>
            <person name="Hao Y."/>
            <person name="Huang J."/>
            <person name="Zhao X.-W."/>
            <person name="Ke S."/>
            <person name="Chen Y.-Y."/>
            <person name="Wu W.-L."/>
            <person name="Hsu J.-L."/>
            <person name="Lin Y.-F."/>
            <person name="Huang M.-D."/>
            <person name="Li C.-Y."/>
            <person name="Huang L."/>
            <person name="Wang Z.-W."/>
            <person name="Zhao X."/>
            <person name="Zhong W.-Y."/>
            <person name="Peng D.-H."/>
            <person name="Ahmad S."/>
            <person name="Lan S."/>
            <person name="Zhang J.-S."/>
            <person name="Tsai W.-C."/>
            <person name="Van De Peer Y."/>
            <person name="Liu Z.-J."/>
        </authorList>
    </citation>
    <scope>NUCLEOTIDE SEQUENCE</scope>
    <source>
        <strain evidence="2">CP</strain>
        <tissue evidence="2">Leaves</tissue>
    </source>
</reference>
<protein>
    <submittedName>
        <fullName evidence="2">Uncharacterized protein</fullName>
    </submittedName>
</protein>
<sequence>MDLLCSLPRLRPDPDAVTSQVTDPQTPLTDLISSLDHATLSANLLLRSSADSPQTLATAVDSLRNAHCQIESFLGRLPPLPPPPLSAAVSVDEDEPMSEGEEEGVSRIIVDEVEEGMRGCSMDPRQRKRRRRSSPLLAEEDRREFSSSLDHRTDRLRSLDLIYQFHG</sequence>
<dbReference type="PANTHER" id="PTHR37697">
    <property type="entry name" value="AP2-LIKE ETHYLENE-RESPONSIVE TRANSCRIPTION FACTOR SNZ"/>
    <property type="match status" value="1"/>
</dbReference>
<dbReference type="PANTHER" id="PTHR37697:SF2">
    <property type="entry name" value="AP2-LIKE ETHYLENE-RESPONSIVE TRANSCRIPTION FACTOR SNZ"/>
    <property type="match status" value="1"/>
</dbReference>